<evidence type="ECO:0000313" key="3">
    <source>
        <dbReference type="Proteomes" id="UP000287651"/>
    </source>
</evidence>
<proteinExistence type="predicted"/>
<name>A0A426X8Y5_ENSVE</name>
<comment type="caution">
    <text evidence="2">The sequence shown here is derived from an EMBL/GenBank/DDBJ whole genome shotgun (WGS) entry which is preliminary data.</text>
</comment>
<dbReference type="Proteomes" id="UP000287651">
    <property type="component" value="Unassembled WGS sequence"/>
</dbReference>
<evidence type="ECO:0000313" key="2">
    <source>
        <dbReference type="EMBL" id="RRT35934.1"/>
    </source>
</evidence>
<gene>
    <name evidence="2" type="ORF">B296_00057199</name>
</gene>
<sequence>MLPLRFPNGGIKAKVFVRKIGFKLHVTRLNHIELFYGFLLRFHNEGYEERGRSAMARPSTGATARGHAIEAVVCSHPTRGDACPWLGRSGNTHPEHDEREVGYSPQAEEARSSAPTGKRGHKKRLSMVETHLDILEASLKELYQGQERPLRVESLQEDAESRIDKVESLIDRLTEDTKDSV</sequence>
<protein>
    <submittedName>
        <fullName evidence="2">Uncharacterized protein</fullName>
    </submittedName>
</protein>
<dbReference type="AlphaFoldDB" id="A0A426X8Y5"/>
<accession>A0A426X8Y5</accession>
<organism evidence="2 3">
    <name type="scientific">Ensete ventricosum</name>
    <name type="common">Abyssinian banana</name>
    <name type="synonym">Musa ensete</name>
    <dbReference type="NCBI Taxonomy" id="4639"/>
    <lineage>
        <taxon>Eukaryota</taxon>
        <taxon>Viridiplantae</taxon>
        <taxon>Streptophyta</taxon>
        <taxon>Embryophyta</taxon>
        <taxon>Tracheophyta</taxon>
        <taxon>Spermatophyta</taxon>
        <taxon>Magnoliopsida</taxon>
        <taxon>Liliopsida</taxon>
        <taxon>Zingiberales</taxon>
        <taxon>Musaceae</taxon>
        <taxon>Ensete</taxon>
    </lineage>
</organism>
<feature type="region of interest" description="Disordered" evidence="1">
    <location>
        <begin position="87"/>
        <end position="123"/>
    </location>
</feature>
<reference evidence="2 3" key="1">
    <citation type="journal article" date="2014" name="Agronomy (Basel)">
        <title>A Draft Genome Sequence for Ensete ventricosum, the Drought-Tolerant Tree Against Hunger.</title>
        <authorList>
            <person name="Harrison J."/>
            <person name="Moore K.A."/>
            <person name="Paszkiewicz K."/>
            <person name="Jones T."/>
            <person name="Grant M."/>
            <person name="Ambacheew D."/>
            <person name="Muzemil S."/>
            <person name="Studholme D.J."/>
        </authorList>
    </citation>
    <scope>NUCLEOTIDE SEQUENCE [LARGE SCALE GENOMIC DNA]</scope>
</reference>
<evidence type="ECO:0000256" key="1">
    <source>
        <dbReference type="SAM" id="MobiDB-lite"/>
    </source>
</evidence>
<dbReference type="EMBL" id="AMZH03024296">
    <property type="protein sequence ID" value="RRT35934.1"/>
    <property type="molecule type" value="Genomic_DNA"/>
</dbReference>